<feature type="compositionally biased region" description="Basic and acidic residues" evidence="1">
    <location>
        <begin position="10"/>
        <end position="19"/>
    </location>
</feature>
<reference evidence="2" key="1">
    <citation type="submission" date="2018-05" db="EMBL/GenBank/DDBJ databases">
        <authorList>
            <person name="Lanie J.A."/>
            <person name="Ng W.-L."/>
            <person name="Kazmierczak K.M."/>
            <person name="Andrzejewski T.M."/>
            <person name="Davidsen T.M."/>
            <person name="Wayne K.J."/>
            <person name="Tettelin H."/>
            <person name="Glass J.I."/>
            <person name="Rusch D."/>
            <person name="Podicherti R."/>
            <person name="Tsui H.-C.T."/>
            <person name="Winkler M.E."/>
        </authorList>
    </citation>
    <scope>NUCLEOTIDE SEQUENCE</scope>
</reference>
<name>A0A382FWK8_9ZZZZ</name>
<dbReference type="AlphaFoldDB" id="A0A382FWK8"/>
<protein>
    <submittedName>
        <fullName evidence="2">Uncharacterized protein</fullName>
    </submittedName>
</protein>
<evidence type="ECO:0000313" key="2">
    <source>
        <dbReference type="EMBL" id="SVB67476.1"/>
    </source>
</evidence>
<dbReference type="EMBL" id="UINC01052302">
    <property type="protein sequence ID" value="SVB67476.1"/>
    <property type="molecule type" value="Genomic_DNA"/>
</dbReference>
<gene>
    <name evidence="2" type="ORF">METZ01_LOCUS220330</name>
</gene>
<organism evidence="2">
    <name type="scientific">marine metagenome</name>
    <dbReference type="NCBI Taxonomy" id="408172"/>
    <lineage>
        <taxon>unclassified sequences</taxon>
        <taxon>metagenomes</taxon>
        <taxon>ecological metagenomes</taxon>
    </lineage>
</organism>
<proteinExistence type="predicted"/>
<accession>A0A382FWK8</accession>
<sequence>MFGSGSMARHLIERRKGPADADVLT</sequence>
<evidence type="ECO:0000256" key="1">
    <source>
        <dbReference type="SAM" id="MobiDB-lite"/>
    </source>
</evidence>
<feature type="region of interest" description="Disordered" evidence="1">
    <location>
        <begin position="1"/>
        <end position="25"/>
    </location>
</feature>